<dbReference type="OMA" id="MCHDHFY"/>
<comment type="subunit">
    <text evidence="13">Forms a heterodimer with smc5. Component of the SMC5-SMC6 complex which consists at least of smc5, smc6, nsmce2, nsmce1 and nsmce4a.</text>
</comment>
<keyword evidence="8 15" id="KW-0175">Coiled coil</keyword>
<dbReference type="GO" id="GO:0003697">
    <property type="term" value="F:single-stranded DNA binding"/>
    <property type="evidence" value="ECO:0007669"/>
    <property type="project" value="TreeGrafter"/>
</dbReference>
<evidence type="ECO:0000256" key="8">
    <source>
        <dbReference type="ARBA" id="ARBA00023054"/>
    </source>
</evidence>
<accession>A0A974CWG8</accession>
<keyword evidence="5" id="KW-0547">Nucleotide-binding</keyword>
<evidence type="ECO:0000259" key="17">
    <source>
        <dbReference type="Pfam" id="PF02463"/>
    </source>
</evidence>
<evidence type="ECO:0000256" key="14">
    <source>
        <dbReference type="ARBA" id="ARBA00069480"/>
    </source>
</evidence>
<keyword evidence="11" id="KW-0539">Nucleus</keyword>
<keyword evidence="7" id="KW-0067">ATP-binding</keyword>
<dbReference type="SUPFAM" id="SSF75553">
    <property type="entry name" value="Smc hinge domain"/>
    <property type="match status" value="1"/>
</dbReference>
<keyword evidence="10" id="KW-0234">DNA repair</keyword>
<keyword evidence="9" id="KW-0233">DNA recombination</keyword>
<dbReference type="GO" id="GO:0003684">
    <property type="term" value="F:damaged DNA binding"/>
    <property type="evidence" value="ECO:0007669"/>
    <property type="project" value="TreeGrafter"/>
</dbReference>
<dbReference type="AlphaFoldDB" id="A0A974CWG8"/>
<protein>
    <recommendedName>
        <fullName evidence="14">Structural maintenance of chromosomes protein 6</fullName>
    </recommendedName>
</protein>
<evidence type="ECO:0000256" key="15">
    <source>
        <dbReference type="SAM" id="Coils"/>
    </source>
</evidence>
<evidence type="ECO:0000256" key="3">
    <source>
        <dbReference type="ARBA" id="ARBA00006793"/>
    </source>
</evidence>
<dbReference type="GO" id="GO:0005524">
    <property type="term" value="F:ATP binding"/>
    <property type="evidence" value="ECO:0007669"/>
    <property type="project" value="UniProtKB-KW"/>
</dbReference>
<dbReference type="InterPro" id="IPR036277">
    <property type="entry name" value="SMC_hinge_sf"/>
</dbReference>
<evidence type="ECO:0000256" key="11">
    <source>
        <dbReference type="ARBA" id="ARBA00023242"/>
    </source>
</evidence>
<evidence type="ECO:0000256" key="13">
    <source>
        <dbReference type="ARBA" id="ARBA00064605"/>
    </source>
</evidence>
<gene>
    <name evidence="18" type="ORF">XELAEV_18028081mg</name>
</gene>
<feature type="compositionally biased region" description="Basic and acidic residues" evidence="16">
    <location>
        <begin position="51"/>
        <end position="64"/>
    </location>
</feature>
<comment type="subcellular location">
    <subcellularLocation>
        <location evidence="2">Chromosome</location>
    </subcellularLocation>
    <subcellularLocation>
        <location evidence="1">Nucleus</location>
    </subcellularLocation>
</comment>
<feature type="coiled-coil region" evidence="15">
    <location>
        <begin position="470"/>
        <end position="515"/>
    </location>
</feature>
<feature type="coiled-coil region" evidence="15">
    <location>
        <begin position="699"/>
        <end position="726"/>
    </location>
</feature>
<comment type="function">
    <text evidence="12">Core component of the SMC5-SMC6 complex, a complex involved in repair of DNA double-strand breaks by homologous recombination. The complex may promote sister chromatid homologous recombination by recruiting the SMC1-SMC3 cohesin complex to double-strand breaks. The complex is required for telomere maintenance via recombination and mediates sumoylation of shelterin complex (telosome) components.</text>
</comment>
<dbReference type="EMBL" id="CM004474">
    <property type="protein sequence ID" value="OCT81264.1"/>
    <property type="molecule type" value="Genomic_DNA"/>
</dbReference>
<evidence type="ECO:0000256" key="1">
    <source>
        <dbReference type="ARBA" id="ARBA00004123"/>
    </source>
</evidence>
<dbReference type="GO" id="GO:0030915">
    <property type="term" value="C:Smc5-Smc6 complex"/>
    <property type="evidence" value="ECO:0007669"/>
    <property type="project" value="TreeGrafter"/>
</dbReference>
<dbReference type="FunFam" id="3.40.50.300:FF:000959">
    <property type="entry name" value="structural maintenance of chromosomes protein 6"/>
    <property type="match status" value="1"/>
</dbReference>
<evidence type="ECO:0000256" key="16">
    <source>
        <dbReference type="SAM" id="MobiDB-lite"/>
    </source>
</evidence>
<evidence type="ECO:0000256" key="5">
    <source>
        <dbReference type="ARBA" id="ARBA00022741"/>
    </source>
</evidence>
<dbReference type="SUPFAM" id="SSF52540">
    <property type="entry name" value="P-loop containing nucleoside triphosphate hydrolases"/>
    <property type="match status" value="2"/>
</dbReference>
<evidence type="ECO:0000256" key="2">
    <source>
        <dbReference type="ARBA" id="ARBA00004286"/>
    </source>
</evidence>
<dbReference type="GO" id="GO:0051276">
    <property type="term" value="P:chromosome organization"/>
    <property type="evidence" value="ECO:0007669"/>
    <property type="project" value="InterPro"/>
</dbReference>
<evidence type="ECO:0000256" key="10">
    <source>
        <dbReference type="ARBA" id="ARBA00023204"/>
    </source>
</evidence>
<feature type="compositionally biased region" description="Polar residues" evidence="16">
    <location>
        <begin position="65"/>
        <end position="80"/>
    </location>
</feature>
<organism evidence="18 19">
    <name type="scientific">Xenopus laevis</name>
    <name type="common">African clawed frog</name>
    <dbReference type="NCBI Taxonomy" id="8355"/>
    <lineage>
        <taxon>Eukaryota</taxon>
        <taxon>Metazoa</taxon>
        <taxon>Chordata</taxon>
        <taxon>Craniata</taxon>
        <taxon>Vertebrata</taxon>
        <taxon>Euteleostomi</taxon>
        <taxon>Amphibia</taxon>
        <taxon>Batrachia</taxon>
        <taxon>Anura</taxon>
        <taxon>Pipoidea</taxon>
        <taxon>Pipidae</taxon>
        <taxon>Xenopodinae</taxon>
        <taxon>Xenopus</taxon>
        <taxon>Xenopus</taxon>
    </lineage>
</organism>
<evidence type="ECO:0000256" key="9">
    <source>
        <dbReference type="ARBA" id="ARBA00023172"/>
    </source>
</evidence>
<dbReference type="InterPro" id="IPR027417">
    <property type="entry name" value="P-loop_NTPase"/>
</dbReference>
<evidence type="ECO:0000256" key="12">
    <source>
        <dbReference type="ARBA" id="ARBA00053909"/>
    </source>
</evidence>
<dbReference type="GO" id="GO:0005634">
    <property type="term" value="C:nucleus"/>
    <property type="evidence" value="ECO:0007669"/>
    <property type="project" value="UniProtKB-SubCell"/>
</dbReference>
<evidence type="ECO:0000256" key="6">
    <source>
        <dbReference type="ARBA" id="ARBA00022763"/>
    </source>
</evidence>
<evidence type="ECO:0000313" key="19">
    <source>
        <dbReference type="Proteomes" id="UP000694892"/>
    </source>
</evidence>
<evidence type="ECO:0000256" key="7">
    <source>
        <dbReference type="ARBA" id="ARBA00022840"/>
    </source>
</evidence>
<dbReference type="GO" id="GO:0035861">
    <property type="term" value="C:site of double-strand break"/>
    <property type="evidence" value="ECO:0007669"/>
    <property type="project" value="TreeGrafter"/>
</dbReference>
<dbReference type="InterPro" id="IPR003395">
    <property type="entry name" value="RecF/RecN/SMC_N"/>
</dbReference>
<dbReference type="Proteomes" id="UP000694892">
    <property type="component" value="Chromosome 5L"/>
</dbReference>
<keyword evidence="4" id="KW-0158">Chromosome</keyword>
<dbReference type="PANTHER" id="PTHR19306">
    <property type="entry name" value="STRUCTURAL MAINTENANCE OF CHROMOSOMES 5,6 SMC5, SMC6"/>
    <property type="match status" value="1"/>
</dbReference>
<proteinExistence type="inferred from homology"/>
<dbReference type="Pfam" id="PF02463">
    <property type="entry name" value="SMC_N"/>
    <property type="match status" value="1"/>
</dbReference>
<evidence type="ECO:0000313" key="18">
    <source>
        <dbReference type="EMBL" id="OCT81264.1"/>
    </source>
</evidence>
<reference evidence="19" key="1">
    <citation type="journal article" date="2016" name="Nature">
        <title>Genome evolution in the allotetraploid frog Xenopus laevis.</title>
        <authorList>
            <person name="Session A.M."/>
            <person name="Uno Y."/>
            <person name="Kwon T."/>
            <person name="Chapman J.A."/>
            <person name="Toyoda A."/>
            <person name="Takahashi S."/>
            <person name="Fukui A."/>
            <person name="Hikosaka A."/>
            <person name="Suzuki A."/>
            <person name="Kondo M."/>
            <person name="van Heeringen S.J."/>
            <person name="Quigley I."/>
            <person name="Heinz S."/>
            <person name="Ogino H."/>
            <person name="Ochi H."/>
            <person name="Hellsten U."/>
            <person name="Lyons J.B."/>
            <person name="Simakov O."/>
            <person name="Putnam N."/>
            <person name="Stites J."/>
            <person name="Kuroki Y."/>
            <person name="Tanaka T."/>
            <person name="Michiue T."/>
            <person name="Watanabe M."/>
            <person name="Bogdanovic O."/>
            <person name="Lister R."/>
            <person name="Georgiou G."/>
            <person name="Paranjpe S.S."/>
            <person name="van Kruijsbergen I."/>
            <person name="Shu S."/>
            <person name="Carlson J."/>
            <person name="Kinoshita T."/>
            <person name="Ohta Y."/>
            <person name="Mawaribuchi S."/>
            <person name="Jenkins J."/>
            <person name="Grimwood J."/>
            <person name="Schmutz J."/>
            <person name="Mitros T."/>
            <person name="Mozaffari S.V."/>
            <person name="Suzuki Y."/>
            <person name="Haramoto Y."/>
            <person name="Yamamoto T.S."/>
            <person name="Takagi C."/>
            <person name="Heald R."/>
            <person name="Miller K."/>
            <person name="Haudenschild C."/>
            <person name="Kitzman J."/>
            <person name="Nakayama T."/>
            <person name="Izutsu Y."/>
            <person name="Robert J."/>
            <person name="Fortriede J."/>
            <person name="Burns K."/>
            <person name="Lotay V."/>
            <person name="Karimi K."/>
            <person name="Yasuoka Y."/>
            <person name="Dichmann D.S."/>
            <person name="Flajnik M.F."/>
            <person name="Houston D.W."/>
            <person name="Shendure J."/>
            <person name="DuPasquier L."/>
            <person name="Vize P.D."/>
            <person name="Zorn A.M."/>
            <person name="Ito M."/>
            <person name="Marcotte E.M."/>
            <person name="Wallingford J.B."/>
            <person name="Ito Y."/>
            <person name="Asashima M."/>
            <person name="Ueno N."/>
            <person name="Matsuda Y."/>
            <person name="Veenstra G.J."/>
            <person name="Fujiyama A."/>
            <person name="Harland R.M."/>
            <person name="Taira M."/>
            <person name="Rokhsar D.S."/>
        </authorList>
    </citation>
    <scope>NUCLEOTIDE SEQUENCE [LARGE SCALE GENOMIC DNA]</scope>
    <source>
        <strain evidence="19">J</strain>
    </source>
</reference>
<feature type="coiled-coil region" evidence="15">
    <location>
        <begin position="776"/>
        <end position="803"/>
    </location>
</feature>
<feature type="domain" description="RecF/RecN/SMC N-terminal" evidence="17">
    <location>
        <begin position="88"/>
        <end position="1102"/>
    </location>
</feature>
<name>A0A974CWG8_XENLA</name>
<feature type="coiled-coil region" evidence="15">
    <location>
        <begin position="839"/>
        <end position="946"/>
    </location>
</feature>
<comment type="similarity">
    <text evidence="3">Belongs to the SMC family. SMC6 subfamily.</text>
</comment>
<dbReference type="FunFam" id="3.40.50.300:FF:003232">
    <property type="entry name" value="Structural maintenance of chromosomes 6, gene 1"/>
    <property type="match status" value="1"/>
</dbReference>
<feature type="coiled-coil region" evidence="15">
    <location>
        <begin position="343"/>
        <end position="440"/>
    </location>
</feature>
<dbReference type="GO" id="GO:0000724">
    <property type="term" value="P:double-strand break repair via homologous recombination"/>
    <property type="evidence" value="ECO:0007669"/>
    <property type="project" value="TreeGrafter"/>
</dbReference>
<dbReference type="PANTHER" id="PTHR19306:SF6">
    <property type="entry name" value="STRUCTURAL MAINTENANCE OF CHROMOSOMES PROTEIN 6"/>
    <property type="match status" value="1"/>
</dbReference>
<sequence>MGKRKDGSPIAPSSQRKKQRQEVDDPYDEEDYGQAGPSVSNDYGQRKKQRKEADNSHADSDHENSVSFASSQRVSASQSGTGDVGIIESIFLRNFMCHSMLGPFRFGPNVNFVIGNNGSGKSAVLTALIVGLGGKAAITNRGSSIKGFVKEGQTFAEISITLRNRGQDAYKPDVFGNSITVQQRLTTDGSRTYKLKSATGAVVSNKKEELTAILDHFNIQVDNPVSVLTQEMSKHFLQSKNESDKYKFFMKATQLEQMKEDYSYIMETKSRTHDQVENGGERLRDLRQECIQKEERFKSIASLGEMKEKLEDLKNKMAWALVTESEKQIKPFIEQISTEEGRTVKYEQKIEECQGKVINAEEKFRAKQEELDKITQEAVALKPQGIGLKEDVQKKRKSYNESEVLYNRHRMELKRLERDAEQLHKRIEELKKSADNDSESEKMARQKEINQIRERMKALHDKDITTNQQIHQFQQAIEKYKEERARIGNEERNIKQRLEQHKRQLKELHESKTDRLKRFGQNMPALLAAIDEADKLGRFRKKPVGPLGACIHLKDQELALAVESCLKGLMFAFCCDNHQDERMLQNIMSREYPRGRRPQIIVNEFIDHVYDVRQRATFHPDHPTVLTALEIDHPVVTNCLIDMRGIETILIIKGKDEAREIMQKRAPPRNCREAFTGEGDQVYTNRYYSSDSRRATLLSRDVEAEISHLEKELRNFGSQMATFQQRAQSVDKDIKENEGILRQYHNSKKQIQIDHRPLLERISELENVEEQPSIDIATLEGEAEENLNKIELVKQEVELAKEKMGNLKSFLTTAEINYEEIKKKISSVAEVAEPVKEDLHRVDQEVENCKRHRKHYEEKLKEHLDRIQKRKEEVAAKEQELEVKISQAKCICPERIEVSRTARSLDTEINRLREKINSEEVLHGNREEIIKQYHEAKERYQDVEGKVKHLKRFIKLLDEIMAQRYKSYQQFRRCLTFRCKIYFDSLLSQRAYSGKINFDHKNETLSITVQPGEGNKAALSDMRSLSGGERSFSTVCFILSLWSIAESPFRCLDEFDVYMDMVNRRISMDMMLSMADSQRFRQFILLTPQNMSSLPSTSLVRILRMKDPERGQTTLPFQPLNQEAEDEE</sequence>
<keyword evidence="6" id="KW-0227">DNA damage</keyword>
<dbReference type="Gene3D" id="3.40.50.300">
    <property type="entry name" value="P-loop containing nucleotide triphosphate hydrolases"/>
    <property type="match status" value="2"/>
</dbReference>
<evidence type="ECO:0000256" key="4">
    <source>
        <dbReference type="ARBA" id="ARBA00022454"/>
    </source>
</evidence>
<feature type="region of interest" description="Disordered" evidence="16">
    <location>
        <begin position="1"/>
        <end position="80"/>
    </location>
</feature>